<dbReference type="PANTHER" id="PTHR34305:SF1">
    <property type="entry name" value="SWIM-TYPE DOMAIN-CONTAINING PROTEIN"/>
    <property type="match status" value="1"/>
</dbReference>
<sequence length="972" mass="109799">MAESLVSFDEPPPSPTVAISWDLADFSPGLEIISPKRKQRVERGRSKKRQKKRLPSESPVRKSSESKNKHSEKVTRSLSDNVTNSAINESDGHIDQLSQCYLDDLSPDVPCPTEGQYQRADILEATKTKPAYASFKEAVFTEELDFWQISRTLFIVNGWDRQQNTATSTYYHLQMTLNGKKKNCHCVCPEKNSDKCLHIKFLEDHGDDRFPVDERLIDEDDQCILFSRNVEQYDPLIYRNMFSAPTSSRFGSVKNRAVVQHLGPDTGLGTWTCSKHPKELTCEHIMSSRAILLRRVRPDTSTQTDLPNDNGSSGPGTDTFVRHVMDDLPAVSYKPIPPPVWSRISSDSKDLPIVPTVKEPPSLIALTASASCSCSSQSRRHMYRPTAEKRVQKCEVYGLVRMWQVEIEVQKCPSCRHRWIGSDCQDIGLFNWNNRILVTHDLLDDYTSSFVSSETPFVAWTAVTSRRYQRSESPSSFLSEKKFRAIWFAYARLLQLDNDMHCVRCGPNPRVTIWDGVTLAFSKKNLTASLTPPSKVHPKAKIRERPHAPPSTQCIQDRSLRGKIRFVLSGPALRLMVEDDAASDIVSGEDNPSDDDSAENAAAKKAERALLRRRKAADHMASRIEQTQEVIDGLNGIDPSLGSLFRRCYGRDALISGRIIPPAYRNLFMQLAAEESVLQLVTRPLVDKLKIFVRNPNLDNASHLTMVPALYNVVMLELNSKDMRQVSYDVIGISQWVMARALAVFLSLKNYEGGELDAKGMVPPDNWQKARSLYSMPQIRYRPDYRRMIPTDGSRDLGGQAKRGTGCGKHFSEYGQKRLTGGIMAVWCTHSVCYGFHCIPASEGRNEVFSAIYTHWEKAPEIIIYDYACNLAPYVMAREPKFFANTKCLVDHFHSAGHTACGDACKLMTYVSANPDLDKINSSAAESGNSGIRRIRKSVSYMTQEHAIIYTKTFLSIRNRLIIRKYEMECSR</sequence>
<feature type="region of interest" description="Disordered" evidence="1">
    <location>
        <begin position="584"/>
        <end position="604"/>
    </location>
</feature>
<organism evidence="3 4">
    <name type="scientific">Gymnopilus dilepis</name>
    <dbReference type="NCBI Taxonomy" id="231916"/>
    <lineage>
        <taxon>Eukaryota</taxon>
        <taxon>Fungi</taxon>
        <taxon>Dikarya</taxon>
        <taxon>Basidiomycota</taxon>
        <taxon>Agaricomycotina</taxon>
        <taxon>Agaricomycetes</taxon>
        <taxon>Agaricomycetidae</taxon>
        <taxon>Agaricales</taxon>
        <taxon>Agaricineae</taxon>
        <taxon>Hymenogastraceae</taxon>
        <taxon>Gymnopilus</taxon>
    </lineage>
</organism>
<keyword evidence="4" id="KW-1185">Reference proteome</keyword>
<name>A0A409WYP1_9AGAR</name>
<feature type="compositionally biased region" description="Basic and acidic residues" evidence="1">
    <location>
        <begin position="59"/>
        <end position="75"/>
    </location>
</feature>
<dbReference type="Pfam" id="PF18717">
    <property type="entry name" value="CxC4"/>
    <property type="match status" value="1"/>
</dbReference>
<feature type="domain" description="HMG" evidence="2">
    <location>
        <begin position="358"/>
        <end position="490"/>
    </location>
</feature>
<dbReference type="OrthoDB" id="5598737at2759"/>
<accession>A0A409WYP1</accession>
<dbReference type="Proteomes" id="UP000284706">
    <property type="component" value="Unassembled WGS sequence"/>
</dbReference>
<evidence type="ECO:0000313" key="3">
    <source>
        <dbReference type="EMBL" id="PPQ83592.1"/>
    </source>
</evidence>
<gene>
    <name evidence="3" type="ORF">CVT26_001389</name>
</gene>
<dbReference type="PANTHER" id="PTHR34305">
    <property type="entry name" value="EXPRESSED PROTEIN"/>
    <property type="match status" value="1"/>
</dbReference>
<evidence type="ECO:0000313" key="4">
    <source>
        <dbReference type="Proteomes" id="UP000284706"/>
    </source>
</evidence>
<proteinExistence type="predicted"/>
<feature type="compositionally biased region" description="Basic residues" evidence="1">
    <location>
        <begin position="35"/>
        <end position="53"/>
    </location>
</feature>
<evidence type="ECO:0000259" key="2">
    <source>
        <dbReference type="Pfam" id="PF18717"/>
    </source>
</evidence>
<dbReference type="AlphaFoldDB" id="A0A409WYP1"/>
<protein>
    <recommendedName>
        <fullName evidence="2">HMG domain-containing protein</fullName>
    </recommendedName>
</protein>
<feature type="region of interest" description="Disordered" evidence="1">
    <location>
        <begin position="1"/>
        <end position="20"/>
    </location>
</feature>
<evidence type="ECO:0000256" key="1">
    <source>
        <dbReference type="SAM" id="MobiDB-lite"/>
    </source>
</evidence>
<feature type="compositionally biased region" description="Polar residues" evidence="1">
    <location>
        <begin position="76"/>
        <end position="88"/>
    </location>
</feature>
<feature type="region of interest" description="Disordered" evidence="1">
    <location>
        <begin position="530"/>
        <end position="554"/>
    </location>
</feature>
<comment type="caution">
    <text evidence="3">The sequence shown here is derived from an EMBL/GenBank/DDBJ whole genome shotgun (WGS) entry which is preliminary data.</text>
</comment>
<dbReference type="EMBL" id="NHYE01004600">
    <property type="protein sequence ID" value="PPQ83592.1"/>
    <property type="molecule type" value="Genomic_DNA"/>
</dbReference>
<feature type="region of interest" description="Disordered" evidence="1">
    <location>
        <begin position="32"/>
        <end position="89"/>
    </location>
</feature>
<dbReference type="InterPro" id="IPR040648">
    <property type="entry name" value="HMGXB3_CxC4"/>
</dbReference>
<dbReference type="InParanoid" id="A0A409WYP1"/>
<reference evidence="3 4" key="1">
    <citation type="journal article" date="2018" name="Evol. Lett.">
        <title>Horizontal gene cluster transfer increased hallucinogenic mushroom diversity.</title>
        <authorList>
            <person name="Reynolds H.T."/>
            <person name="Vijayakumar V."/>
            <person name="Gluck-Thaler E."/>
            <person name="Korotkin H.B."/>
            <person name="Matheny P.B."/>
            <person name="Slot J.C."/>
        </authorList>
    </citation>
    <scope>NUCLEOTIDE SEQUENCE [LARGE SCALE GENOMIC DNA]</scope>
    <source>
        <strain evidence="3 4">SRW20</strain>
    </source>
</reference>